<dbReference type="InterPro" id="IPR002711">
    <property type="entry name" value="HNH"/>
</dbReference>
<dbReference type="Pfam" id="PF01844">
    <property type="entry name" value="HNH"/>
    <property type="match status" value="1"/>
</dbReference>
<dbReference type="SMART" id="SM00507">
    <property type="entry name" value="HNHc"/>
    <property type="match status" value="1"/>
</dbReference>
<feature type="domain" description="HNH nuclease" evidence="1">
    <location>
        <begin position="37"/>
        <end position="94"/>
    </location>
</feature>
<dbReference type="CDD" id="cd00085">
    <property type="entry name" value="HNHc"/>
    <property type="match status" value="1"/>
</dbReference>
<keyword evidence="3" id="KW-1185">Reference proteome</keyword>
<gene>
    <name evidence="2" type="ORF">GCM10023091_23540</name>
</gene>
<protein>
    <recommendedName>
        <fullName evidence="1">HNH nuclease domain-containing protein</fullName>
    </recommendedName>
</protein>
<evidence type="ECO:0000259" key="1">
    <source>
        <dbReference type="SMART" id="SM00507"/>
    </source>
</evidence>
<evidence type="ECO:0000313" key="3">
    <source>
        <dbReference type="Proteomes" id="UP001501508"/>
    </source>
</evidence>
<evidence type="ECO:0000313" key="2">
    <source>
        <dbReference type="EMBL" id="GAA4440224.1"/>
    </source>
</evidence>
<dbReference type="InterPro" id="IPR003615">
    <property type="entry name" value="HNH_nuc"/>
</dbReference>
<dbReference type="EMBL" id="BAABEY010000024">
    <property type="protein sequence ID" value="GAA4440224.1"/>
    <property type="molecule type" value="Genomic_DNA"/>
</dbReference>
<sequence>MIKIERNITPIQLTPTFVASQTAEFIANRTNVWNIDWLKESLLDLSNGKCAYCECDLKEESKYMEVEHFEDKDSNPNKVMEWDNLLPSCKRCNGSKSTHDVITDPIINPFINYPSTHLKFRLYRFKDKDTKGKSTIDVVDLNNTERAVKKRFEVGEALEKTIEKAMERLEGFEANKIIQRRNKLKNIVEDILLECQCDSIYTATCSTILHSNDTYSEIKTRMATHGLWDDHLDGLHNESVKYIL</sequence>
<name>A0ABP8M0B4_9BACT</name>
<comment type="caution">
    <text evidence="2">The sequence shown here is derived from an EMBL/GenBank/DDBJ whole genome shotgun (WGS) entry which is preliminary data.</text>
</comment>
<accession>A0ABP8M0B4</accession>
<dbReference type="RefSeq" id="WP_345029284.1">
    <property type="nucleotide sequence ID" value="NZ_BAABEY010000024.1"/>
</dbReference>
<dbReference type="Gene3D" id="1.10.30.50">
    <property type="match status" value="1"/>
</dbReference>
<organism evidence="2 3">
    <name type="scientific">Ravibacter arvi</name>
    <dbReference type="NCBI Taxonomy" id="2051041"/>
    <lineage>
        <taxon>Bacteria</taxon>
        <taxon>Pseudomonadati</taxon>
        <taxon>Bacteroidota</taxon>
        <taxon>Cytophagia</taxon>
        <taxon>Cytophagales</taxon>
        <taxon>Spirosomataceae</taxon>
        <taxon>Ravibacter</taxon>
    </lineage>
</organism>
<dbReference type="Proteomes" id="UP001501508">
    <property type="component" value="Unassembled WGS sequence"/>
</dbReference>
<reference evidence="3" key="1">
    <citation type="journal article" date="2019" name="Int. J. Syst. Evol. Microbiol.">
        <title>The Global Catalogue of Microorganisms (GCM) 10K type strain sequencing project: providing services to taxonomists for standard genome sequencing and annotation.</title>
        <authorList>
            <consortium name="The Broad Institute Genomics Platform"/>
            <consortium name="The Broad Institute Genome Sequencing Center for Infectious Disease"/>
            <person name="Wu L."/>
            <person name="Ma J."/>
        </authorList>
    </citation>
    <scope>NUCLEOTIDE SEQUENCE [LARGE SCALE GENOMIC DNA]</scope>
    <source>
        <strain evidence="3">JCM 31920</strain>
    </source>
</reference>
<proteinExistence type="predicted"/>